<reference evidence="3" key="1">
    <citation type="submission" date="2014-08" db="EMBL/GenBank/DDBJ databases">
        <authorList>
            <person name="Falentin Helene"/>
        </authorList>
    </citation>
    <scope>NUCLEOTIDE SEQUENCE</scope>
</reference>
<gene>
    <name evidence="3" type="ORF">PFCIRM138_02330</name>
</gene>
<organism evidence="3">
    <name type="scientific">Propionibacterium freudenreichii subsp. freudenreichii</name>
    <dbReference type="NCBI Taxonomy" id="66712"/>
    <lineage>
        <taxon>Bacteria</taxon>
        <taxon>Bacillati</taxon>
        <taxon>Actinomycetota</taxon>
        <taxon>Actinomycetes</taxon>
        <taxon>Propionibacteriales</taxon>
        <taxon>Propionibacteriaceae</taxon>
        <taxon>Propionibacterium</taxon>
    </lineage>
</organism>
<accession>A0A0B7NSW6</accession>
<proteinExistence type="predicted"/>
<name>A0A0B7NSW6_PROFF</name>
<evidence type="ECO:0000256" key="1">
    <source>
        <dbReference type="SAM" id="MobiDB-lite"/>
    </source>
</evidence>
<sequence length="279" mass="28220">MSDDPTAGDPYRNDPYRGGANPYGANQYGGAYRGGQPDGSYPGYPPPGMGDTAPIPVVNEDDPDPDDKRPSRIPTILVTLFLGPFGAIAAAVSAGRAHDRGFPRATYWLSFIFTWAVHLLIITALVVAWLLGAFDGVLKSSSTPSPSSSPVASATPTPSATATPTPTTTSAAPTATSARPSASATASASATPSGVSNLADFPAGAAKMCGASIAANSATTCDFATAVADAYLRSGSFGQAATVQATSSTTGQTYTMNCNMDARAIITCTGGNGASVYMR</sequence>
<dbReference type="EMBL" id="LM676386">
    <property type="protein sequence ID" value="CEP25781.1"/>
    <property type="molecule type" value="Genomic_DNA"/>
</dbReference>
<feature type="region of interest" description="Disordered" evidence="1">
    <location>
        <begin position="1"/>
        <end position="71"/>
    </location>
</feature>
<feature type="transmembrane region" description="Helical" evidence="2">
    <location>
        <begin position="76"/>
        <end position="95"/>
    </location>
</feature>
<keyword evidence="2" id="KW-1133">Transmembrane helix</keyword>
<keyword evidence="2" id="KW-0812">Transmembrane</keyword>
<evidence type="ECO:0000313" key="3">
    <source>
        <dbReference type="EMBL" id="CEP25781.1"/>
    </source>
</evidence>
<keyword evidence="2" id="KW-0472">Membrane</keyword>
<dbReference type="AlphaFoldDB" id="A0A0B7NSW6"/>
<evidence type="ECO:0000256" key="2">
    <source>
        <dbReference type="SAM" id="Phobius"/>
    </source>
</evidence>
<feature type="region of interest" description="Disordered" evidence="1">
    <location>
        <begin position="141"/>
        <end position="193"/>
    </location>
</feature>
<protein>
    <submittedName>
        <fullName evidence="3">Uncharacterized protein</fullName>
    </submittedName>
</protein>
<feature type="transmembrane region" description="Helical" evidence="2">
    <location>
        <begin position="107"/>
        <end position="131"/>
    </location>
</feature>